<name>A0A1H3BJF8_9PROT</name>
<feature type="transmembrane region" description="Helical" evidence="1">
    <location>
        <begin position="157"/>
        <end position="175"/>
    </location>
</feature>
<dbReference type="EMBL" id="FNOY01000001">
    <property type="protein sequence ID" value="SDX42092.1"/>
    <property type="molecule type" value="Genomic_DNA"/>
</dbReference>
<feature type="transmembrane region" description="Helical" evidence="1">
    <location>
        <begin position="126"/>
        <end position="150"/>
    </location>
</feature>
<dbReference type="InterPro" id="IPR007404">
    <property type="entry name" value="YdjM-like"/>
</dbReference>
<protein>
    <submittedName>
        <fullName evidence="2">Inner membrane protein</fullName>
    </submittedName>
</protein>
<proteinExistence type="predicted"/>
<reference evidence="2 3" key="1">
    <citation type="submission" date="2016-10" db="EMBL/GenBank/DDBJ databases">
        <authorList>
            <person name="de Groot N.N."/>
        </authorList>
    </citation>
    <scope>NUCLEOTIDE SEQUENCE [LARGE SCALE GENOMIC DNA]</scope>
    <source>
        <strain evidence="2 3">Nm1</strain>
    </source>
</reference>
<sequence length="347" mass="38905">MDPVTHILSGALLVRTVQPAGPVRLRRQQILVGGVAAAFPDIDIVLRLVDTLTYLNWHQGLTHSLLMLPGWAWLLAHLCARWLGQRAAWRNFFIPACLGLLIHILGDLVTAYGLMLFAPISSSRFAWPLVFVMDPWLTGLIILGLVTSLYRPAKRACAMLAWLGVGGYLACAGWLQAEAVRAAEAYAVQQRLAQHTVSVLPQPLLPFNRMLIVAEDDRLHVALIHLRRDAPAEPVDGGNWLRQMAAAYRPLTMADWQVYGLYAAPSPAEAALARLAWQQPTMIPFRNFAKFPVLDGIDYTGPGTCIWFIDLRFKLPGLPPSFRYGACREDERSFWYLKRQRGAFWID</sequence>
<evidence type="ECO:0000313" key="3">
    <source>
        <dbReference type="Proteomes" id="UP000198640"/>
    </source>
</evidence>
<dbReference type="Proteomes" id="UP000198640">
    <property type="component" value="Unassembled WGS sequence"/>
</dbReference>
<keyword evidence="1" id="KW-1133">Transmembrane helix</keyword>
<dbReference type="OrthoDB" id="9781927at2"/>
<dbReference type="STRING" id="44576.SAMN05421881_100141"/>
<evidence type="ECO:0000313" key="2">
    <source>
        <dbReference type="EMBL" id="SDX42092.1"/>
    </source>
</evidence>
<dbReference type="PANTHER" id="PTHR40031">
    <property type="entry name" value="HYPOTHETICAL MEMBRANE SPANNING PROTEIN"/>
    <property type="match status" value="1"/>
</dbReference>
<dbReference type="InterPro" id="IPR053170">
    <property type="entry name" value="Transcription_regulator"/>
</dbReference>
<dbReference type="AlphaFoldDB" id="A0A1H3BJF8"/>
<evidence type="ECO:0000256" key="1">
    <source>
        <dbReference type="SAM" id="Phobius"/>
    </source>
</evidence>
<accession>A0A1H3BJF8</accession>
<feature type="transmembrane region" description="Helical" evidence="1">
    <location>
        <begin position="92"/>
        <end position="120"/>
    </location>
</feature>
<gene>
    <name evidence="2" type="ORF">SAMN05421881_100141</name>
</gene>
<keyword evidence="3" id="KW-1185">Reference proteome</keyword>
<feature type="transmembrane region" description="Helical" evidence="1">
    <location>
        <begin position="61"/>
        <end position="80"/>
    </location>
</feature>
<dbReference type="RefSeq" id="WP_090410894.1">
    <property type="nucleotide sequence ID" value="NZ_FNOY01000001.1"/>
</dbReference>
<dbReference type="PANTHER" id="PTHR40031:SF1">
    <property type="entry name" value="MEMBRANE-BOUND METAL-DEPENDENT HYDROLASE"/>
    <property type="match status" value="1"/>
</dbReference>
<organism evidence="2 3">
    <name type="scientific">Nitrosomonas halophila</name>
    <dbReference type="NCBI Taxonomy" id="44576"/>
    <lineage>
        <taxon>Bacteria</taxon>
        <taxon>Pseudomonadati</taxon>
        <taxon>Pseudomonadota</taxon>
        <taxon>Betaproteobacteria</taxon>
        <taxon>Nitrosomonadales</taxon>
        <taxon>Nitrosomonadaceae</taxon>
        <taxon>Nitrosomonas</taxon>
    </lineage>
</organism>
<keyword evidence="1" id="KW-0472">Membrane</keyword>
<dbReference type="Pfam" id="PF04307">
    <property type="entry name" value="YdjM"/>
    <property type="match status" value="1"/>
</dbReference>
<keyword evidence="1" id="KW-0812">Transmembrane</keyword>